<reference evidence="2" key="1">
    <citation type="journal article" date="2020" name="Stud. Mycol.">
        <title>101 Dothideomycetes genomes: a test case for predicting lifestyles and emergence of pathogens.</title>
        <authorList>
            <person name="Haridas S."/>
            <person name="Albert R."/>
            <person name="Binder M."/>
            <person name="Bloem J."/>
            <person name="Labutti K."/>
            <person name="Salamov A."/>
            <person name="Andreopoulos B."/>
            <person name="Baker S."/>
            <person name="Barry K."/>
            <person name="Bills G."/>
            <person name="Bluhm B."/>
            <person name="Cannon C."/>
            <person name="Castanera R."/>
            <person name="Culley D."/>
            <person name="Daum C."/>
            <person name="Ezra D."/>
            <person name="Gonzalez J."/>
            <person name="Henrissat B."/>
            <person name="Kuo A."/>
            <person name="Liang C."/>
            <person name="Lipzen A."/>
            <person name="Lutzoni F."/>
            <person name="Magnuson J."/>
            <person name="Mondo S."/>
            <person name="Nolan M."/>
            <person name="Ohm R."/>
            <person name="Pangilinan J."/>
            <person name="Park H.-J."/>
            <person name="Ramirez L."/>
            <person name="Alfaro M."/>
            <person name="Sun H."/>
            <person name="Tritt A."/>
            <person name="Yoshinaga Y."/>
            <person name="Zwiers L.-H."/>
            <person name="Turgeon B."/>
            <person name="Goodwin S."/>
            <person name="Spatafora J."/>
            <person name="Crous P."/>
            <person name="Grigoriev I."/>
        </authorList>
    </citation>
    <scope>NUCLEOTIDE SEQUENCE</scope>
    <source>
        <strain evidence="2">CBS 115976</strain>
    </source>
</reference>
<evidence type="ECO:0000313" key="2">
    <source>
        <dbReference type="EMBL" id="KAF2668193.1"/>
    </source>
</evidence>
<keyword evidence="1" id="KW-0732">Signal</keyword>
<feature type="chain" id="PRO_5025513551" description="AA1-like domain-containing protein" evidence="1">
    <location>
        <begin position="18"/>
        <end position="141"/>
    </location>
</feature>
<dbReference type="OrthoDB" id="3932868at2759"/>
<evidence type="ECO:0000313" key="3">
    <source>
        <dbReference type="Proteomes" id="UP000799302"/>
    </source>
</evidence>
<dbReference type="Proteomes" id="UP000799302">
    <property type="component" value="Unassembled WGS sequence"/>
</dbReference>
<sequence length="141" mass="14846">MYTPALLSALLATTALATPITKRDSGPSINVIFFSDNNCTTTVPPTIYTRTVYGDHGCYSFPSDSYSSLLIDEIDDQFIGTNTALQVGSAADGDACDFGSAIKFSVATRDSVGQCQFVGIPGGQGKPLRGGNEYRLTSLEG</sequence>
<feature type="signal peptide" evidence="1">
    <location>
        <begin position="1"/>
        <end position="17"/>
    </location>
</feature>
<evidence type="ECO:0008006" key="4">
    <source>
        <dbReference type="Google" id="ProtNLM"/>
    </source>
</evidence>
<gene>
    <name evidence="2" type="ORF">BT63DRAFT_425512</name>
</gene>
<protein>
    <recommendedName>
        <fullName evidence="4">AA1-like domain-containing protein</fullName>
    </recommendedName>
</protein>
<dbReference type="EMBL" id="MU004236">
    <property type="protein sequence ID" value="KAF2668193.1"/>
    <property type="molecule type" value="Genomic_DNA"/>
</dbReference>
<evidence type="ECO:0000256" key="1">
    <source>
        <dbReference type="SAM" id="SignalP"/>
    </source>
</evidence>
<name>A0A6A6UA54_9PEZI</name>
<dbReference type="AlphaFoldDB" id="A0A6A6UA54"/>
<organism evidence="2 3">
    <name type="scientific">Microthyrium microscopicum</name>
    <dbReference type="NCBI Taxonomy" id="703497"/>
    <lineage>
        <taxon>Eukaryota</taxon>
        <taxon>Fungi</taxon>
        <taxon>Dikarya</taxon>
        <taxon>Ascomycota</taxon>
        <taxon>Pezizomycotina</taxon>
        <taxon>Dothideomycetes</taxon>
        <taxon>Dothideomycetes incertae sedis</taxon>
        <taxon>Microthyriales</taxon>
        <taxon>Microthyriaceae</taxon>
        <taxon>Microthyrium</taxon>
    </lineage>
</organism>
<accession>A0A6A6UA54</accession>
<proteinExistence type="predicted"/>
<keyword evidence="3" id="KW-1185">Reference proteome</keyword>